<dbReference type="InterPro" id="IPR036465">
    <property type="entry name" value="vWFA_dom_sf"/>
</dbReference>
<dbReference type="Pfam" id="PF07002">
    <property type="entry name" value="Copine"/>
    <property type="match status" value="1"/>
</dbReference>
<dbReference type="GO" id="GO:0005544">
    <property type="term" value="F:calcium-dependent phospholipid binding"/>
    <property type="evidence" value="ECO:0007669"/>
    <property type="project" value="InterPro"/>
</dbReference>
<feature type="region of interest" description="Disordered" evidence="1">
    <location>
        <begin position="592"/>
        <end position="624"/>
    </location>
</feature>
<accession>A0A914Y5D4</accession>
<dbReference type="PANTHER" id="PTHR10857:SF131">
    <property type="entry name" value="COPINE C-TERMINAL DOMAIN-CONTAINING PROTEIN"/>
    <property type="match status" value="1"/>
</dbReference>
<feature type="region of interest" description="Disordered" evidence="1">
    <location>
        <begin position="653"/>
        <end position="713"/>
    </location>
</feature>
<sequence length="713" mass="79955">MNMTRIRNILEMRRATKAAPLLPPKAKRQAEVADSKKQGPKEIVDINVKIRGFHVNCGASNTMMCLFSESDDSYAGPWKSTTSEVLNKEANIDLLSVFAIEFQFERCQYIKLDICDWSDNSVTSLGYTVFSVSELVVCEKNAIIKHLINDETGESVADVEISCIIRPKPHSVVLQFAAKNLNKKTMIPNSAQVFFEVQKQDDETKQAMVLYRSEVQKWNQKIVFRHFSLQSTDMSETNIEFICYFRDAKTSRGLLGKFETNYEFLRTGTTVDNTYFLSYVNSKGHRKTCGAFELLRCNDVALSSFLDFISSGATMNFAVAIDFSRPDTFIDETFVRKYLQDVEIAVKSIGEPFRDFSSLETDPYCRGLDGILKTFKNAFANVQPITVAHLSHVIYYVSKLAQNALNRNQAMHPTYFVLAIVTRGVFDDLKETIQAIIFASRAPISIIFVGMGDADLTELERLGTAGTRLNFHGRKPERDCIQYVSLPKCYEEETNLADLKSLIAERALVGVPWQMSTWMTKNGYKPKSAPVAFSQEVQHDQAFQAVPMQCTYRQPRAGQQVGMNLKAGSVFSTQTATTAHQAFVAVPLRQLPAEPRPNTTNDYNPATPRTSIGSGRSTRSSVDGRMVKMTSQMSIDERSQQFQEGYYQDADTASLGLGSSRRAPSSMSLMEEGTRPFSRHAPNLANLRSHSIQASTGSLLSPSSIRKRPEFNQ</sequence>
<dbReference type="Proteomes" id="UP000887577">
    <property type="component" value="Unplaced"/>
</dbReference>
<dbReference type="AlphaFoldDB" id="A0A914Y5D4"/>
<proteinExistence type="predicted"/>
<dbReference type="InterPro" id="IPR010734">
    <property type="entry name" value="Copine_C"/>
</dbReference>
<dbReference type="PANTHER" id="PTHR10857">
    <property type="entry name" value="COPINE"/>
    <property type="match status" value="1"/>
</dbReference>
<dbReference type="SUPFAM" id="SSF53300">
    <property type="entry name" value="vWA-like"/>
    <property type="match status" value="1"/>
</dbReference>
<feature type="compositionally biased region" description="Polar residues" evidence="1">
    <location>
        <begin position="686"/>
        <end position="704"/>
    </location>
</feature>
<feature type="compositionally biased region" description="Low complexity" evidence="1">
    <location>
        <begin position="609"/>
        <end position="621"/>
    </location>
</feature>
<evidence type="ECO:0000256" key="1">
    <source>
        <dbReference type="SAM" id="MobiDB-lite"/>
    </source>
</evidence>
<feature type="compositionally biased region" description="Polar residues" evidence="1">
    <location>
        <begin position="597"/>
        <end position="608"/>
    </location>
</feature>
<protein>
    <submittedName>
        <fullName evidence="4">Copine C-terminal domain-containing protein</fullName>
    </submittedName>
</protein>
<dbReference type="GO" id="GO:0071277">
    <property type="term" value="P:cellular response to calcium ion"/>
    <property type="evidence" value="ECO:0007669"/>
    <property type="project" value="TreeGrafter"/>
</dbReference>
<evidence type="ECO:0000259" key="2">
    <source>
        <dbReference type="Pfam" id="PF07002"/>
    </source>
</evidence>
<reference evidence="4" key="1">
    <citation type="submission" date="2022-11" db="UniProtKB">
        <authorList>
            <consortium name="WormBaseParasite"/>
        </authorList>
    </citation>
    <scope>IDENTIFICATION</scope>
</reference>
<dbReference type="GO" id="GO:0005886">
    <property type="term" value="C:plasma membrane"/>
    <property type="evidence" value="ECO:0007669"/>
    <property type="project" value="TreeGrafter"/>
</dbReference>
<evidence type="ECO:0000313" key="3">
    <source>
        <dbReference type="Proteomes" id="UP000887577"/>
    </source>
</evidence>
<feature type="domain" description="Copine C-terminal" evidence="2">
    <location>
        <begin position="357"/>
        <end position="526"/>
    </location>
</feature>
<organism evidence="3 4">
    <name type="scientific">Panagrolaimus superbus</name>
    <dbReference type="NCBI Taxonomy" id="310955"/>
    <lineage>
        <taxon>Eukaryota</taxon>
        <taxon>Metazoa</taxon>
        <taxon>Ecdysozoa</taxon>
        <taxon>Nematoda</taxon>
        <taxon>Chromadorea</taxon>
        <taxon>Rhabditida</taxon>
        <taxon>Tylenchina</taxon>
        <taxon>Panagrolaimomorpha</taxon>
        <taxon>Panagrolaimoidea</taxon>
        <taxon>Panagrolaimidae</taxon>
        <taxon>Panagrolaimus</taxon>
    </lineage>
</organism>
<dbReference type="InterPro" id="IPR045052">
    <property type="entry name" value="Copine"/>
</dbReference>
<keyword evidence="3" id="KW-1185">Reference proteome</keyword>
<dbReference type="WBParaSite" id="PSU_v2.g13985.t1">
    <property type="protein sequence ID" value="PSU_v2.g13985.t1"/>
    <property type="gene ID" value="PSU_v2.g13985"/>
</dbReference>
<name>A0A914Y5D4_9BILA</name>
<evidence type="ECO:0000313" key="4">
    <source>
        <dbReference type="WBParaSite" id="PSU_v2.g13985.t1"/>
    </source>
</evidence>